<dbReference type="EMBL" id="JBAFSM010000001">
    <property type="protein sequence ID" value="MEG3435634.1"/>
    <property type="molecule type" value="Genomic_DNA"/>
</dbReference>
<reference evidence="2 3" key="1">
    <citation type="submission" date="2024-01" db="EMBL/GenBank/DDBJ databases">
        <title>Genomic insights into the taxonomy and metabolism of the cyanobacterium Pannus brasiliensis CCIBt3594.</title>
        <authorList>
            <person name="Machado M."/>
            <person name="Botero N.B."/>
            <person name="Andreote A.P.D."/>
            <person name="Feitosa A.M.T."/>
            <person name="Popin R."/>
            <person name="Sivonen K."/>
            <person name="Fiore M.F."/>
        </authorList>
    </citation>
    <scope>NUCLEOTIDE SEQUENCE [LARGE SCALE GENOMIC DNA]</scope>
    <source>
        <strain evidence="2 3">CCIBt3594</strain>
    </source>
</reference>
<organism evidence="2 3">
    <name type="scientific">Pannus brasiliensis CCIBt3594</name>
    <dbReference type="NCBI Taxonomy" id="1427578"/>
    <lineage>
        <taxon>Bacteria</taxon>
        <taxon>Bacillati</taxon>
        <taxon>Cyanobacteriota</taxon>
        <taxon>Cyanophyceae</taxon>
        <taxon>Oscillatoriophycideae</taxon>
        <taxon>Chroococcales</taxon>
        <taxon>Microcystaceae</taxon>
        <taxon>Pannus</taxon>
    </lineage>
</organism>
<dbReference type="AlphaFoldDB" id="A0AAW9QKF7"/>
<dbReference type="RefSeq" id="WP_332863082.1">
    <property type="nucleotide sequence ID" value="NZ_JBAFSM010000001.1"/>
</dbReference>
<evidence type="ECO:0000313" key="3">
    <source>
        <dbReference type="Proteomes" id="UP001328733"/>
    </source>
</evidence>
<comment type="caution">
    <text evidence="2">The sequence shown here is derived from an EMBL/GenBank/DDBJ whole genome shotgun (WGS) entry which is preliminary data.</text>
</comment>
<evidence type="ECO:0000313" key="2">
    <source>
        <dbReference type="EMBL" id="MEG3435634.1"/>
    </source>
</evidence>
<proteinExistence type="predicted"/>
<feature type="region of interest" description="Disordered" evidence="1">
    <location>
        <begin position="1"/>
        <end position="41"/>
    </location>
</feature>
<protein>
    <submittedName>
        <fullName evidence="2">Uncharacterized protein</fullName>
    </submittedName>
</protein>
<accession>A0AAW9QKF7</accession>
<feature type="compositionally biased region" description="Gly residues" evidence="1">
    <location>
        <begin position="21"/>
        <end position="41"/>
    </location>
</feature>
<gene>
    <name evidence="2" type="ORF">V0288_00745</name>
</gene>
<evidence type="ECO:0000256" key="1">
    <source>
        <dbReference type="SAM" id="MobiDB-lite"/>
    </source>
</evidence>
<keyword evidence="3" id="KW-1185">Reference proteome</keyword>
<name>A0AAW9QKF7_9CHRO</name>
<sequence>MSSRNPIEPIAFRPSYSTGRQGAGGRRQGAGGRRQGAGGRR</sequence>
<dbReference type="Proteomes" id="UP001328733">
    <property type="component" value="Unassembled WGS sequence"/>
</dbReference>